<dbReference type="Proteomes" id="UP000197446">
    <property type="component" value="Unassembled WGS sequence"/>
</dbReference>
<evidence type="ECO:0000256" key="2">
    <source>
        <dbReference type="SAM" id="MobiDB-lite"/>
    </source>
</evidence>
<dbReference type="OrthoDB" id="5944985at2"/>
<dbReference type="AlphaFoldDB" id="A0A254N7B0"/>
<accession>A0A254N7B0</accession>
<gene>
    <name evidence="3" type="ORF">CDO81_11950</name>
</gene>
<evidence type="ECO:0000313" key="4">
    <source>
        <dbReference type="Proteomes" id="UP000197446"/>
    </source>
</evidence>
<dbReference type="RefSeq" id="WP_088483446.1">
    <property type="nucleotide sequence ID" value="NZ_NISI01000004.1"/>
</dbReference>
<comment type="caution">
    <text evidence="3">The sequence shown here is derived from an EMBL/GenBank/DDBJ whole genome shotgun (WGS) entry which is preliminary data.</text>
</comment>
<organism evidence="3 4">
    <name type="scientific">Roseateles puraquae</name>
    <dbReference type="NCBI Taxonomy" id="431059"/>
    <lineage>
        <taxon>Bacteria</taxon>
        <taxon>Pseudomonadati</taxon>
        <taxon>Pseudomonadota</taxon>
        <taxon>Betaproteobacteria</taxon>
        <taxon>Burkholderiales</taxon>
        <taxon>Sphaerotilaceae</taxon>
        <taxon>Roseateles</taxon>
    </lineage>
</organism>
<protein>
    <submittedName>
        <fullName evidence="3">Plasmid replication/partition related protein</fullName>
    </submittedName>
</protein>
<name>A0A254N7B0_9BURK</name>
<feature type="coiled-coil region" evidence="1">
    <location>
        <begin position="254"/>
        <end position="281"/>
    </location>
</feature>
<feature type="region of interest" description="Disordered" evidence="2">
    <location>
        <begin position="218"/>
        <end position="252"/>
    </location>
</feature>
<feature type="compositionally biased region" description="Basic residues" evidence="2">
    <location>
        <begin position="218"/>
        <end position="229"/>
    </location>
</feature>
<sequence>MDIVVNEELKAYIEPLTPEEHDALERSILAEGCRDALVLWGDVLVDGHNRYGICQKHGLPFQTVQNPRFKSMEDVHLWMIDQHLGRRSLSDYQRGVLALRKREIVAERRARRAAVESGAVAAPEAPAAPEVVAAPEAAPAPLPPQDSLETREALARAARLSSSQVVLIEKIQKQGAPELVAAVKAGVVSINAAAAVATLPAEEQAAAAAAGAEELKQAAKRVRESRRKAPAPSPAPAADETPGRTDEPVAEASVTALQQRIAALEAENAALREELAALRAAQTSSLSS</sequence>
<reference evidence="3 4" key="1">
    <citation type="journal article" date="2007" name="Int. J. Syst. Evol. Microbiol.">
        <title>Description of Pelomonas aquatica sp. nov. and Pelomonas puraquae sp. nov., isolated from industrial and haemodialysis water.</title>
        <authorList>
            <person name="Gomila M."/>
            <person name="Bowien B."/>
            <person name="Falsen E."/>
            <person name="Moore E.R."/>
            <person name="Lalucat J."/>
        </authorList>
    </citation>
    <scope>NUCLEOTIDE SEQUENCE [LARGE SCALE GENOMIC DNA]</scope>
    <source>
        <strain evidence="3 4">CCUG 52769</strain>
    </source>
</reference>
<dbReference type="EMBL" id="NISI01000004">
    <property type="protein sequence ID" value="OWR03906.1"/>
    <property type="molecule type" value="Genomic_DNA"/>
</dbReference>
<keyword evidence="1" id="KW-0175">Coiled coil</keyword>
<evidence type="ECO:0000256" key="1">
    <source>
        <dbReference type="SAM" id="Coils"/>
    </source>
</evidence>
<proteinExistence type="predicted"/>
<keyword evidence="4" id="KW-1185">Reference proteome</keyword>
<evidence type="ECO:0000313" key="3">
    <source>
        <dbReference type="EMBL" id="OWR03906.1"/>
    </source>
</evidence>